<evidence type="ECO:0000313" key="1">
    <source>
        <dbReference type="EMBL" id="SNU90217.1"/>
    </source>
</evidence>
<name>A0A239SXP4_9BURK</name>
<dbReference type="AlphaFoldDB" id="A0A239SXP4"/>
<dbReference type="OrthoDB" id="8807075at2"/>
<sequence length="266" mass="30926">MNQPYTILVNSSDGFDDCWQPFFTLLKRYWPACDAPILLNTERKSAVFSDLPVRCTQVQRADEGRLSWSECLLRALDQVQTPLVMYFQEDYFLDKPADNARIREAVSFMMEHADVKHVALTRHGSLGPYDPYPAAPGMQAIRQRARYRISTQAALWRVDTLRSYLRSEESGWMFEIYGTWRAQRRNETFLCLNFDEAAGGPALDYVHTGIVKGKWLRDIVPVFEANGIDIDFARRGFYQPKPYLLHKYELARKLLERPGYLLKQLV</sequence>
<organism evidence="1 2">
    <name type="scientific">Pandoraea sputorum</name>
    <dbReference type="NCBI Taxonomy" id="93222"/>
    <lineage>
        <taxon>Bacteria</taxon>
        <taxon>Pseudomonadati</taxon>
        <taxon>Pseudomonadota</taxon>
        <taxon>Betaproteobacteria</taxon>
        <taxon>Burkholderiales</taxon>
        <taxon>Burkholderiaceae</taxon>
        <taxon>Pandoraea</taxon>
    </lineage>
</organism>
<dbReference type="STRING" id="93222.NA29_03295"/>
<gene>
    <name evidence="1" type="ORF">SAMEA4530655_04900</name>
</gene>
<reference evidence="1 2" key="1">
    <citation type="submission" date="2017-06" db="EMBL/GenBank/DDBJ databases">
        <authorList>
            <consortium name="Pathogen Informatics"/>
        </authorList>
    </citation>
    <scope>NUCLEOTIDE SEQUENCE [LARGE SCALE GENOMIC DNA]</scope>
    <source>
        <strain evidence="1 2">NCTC13161</strain>
    </source>
</reference>
<dbReference type="Proteomes" id="UP000215126">
    <property type="component" value="Chromosome 1"/>
</dbReference>
<evidence type="ECO:0008006" key="3">
    <source>
        <dbReference type="Google" id="ProtNLM"/>
    </source>
</evidence>
<accession>A0A239SXP4</accession>
<evidence type="ECO:0000313" key="2">
    <source>
        <dbReference type="Proteomes" id="UP000215126"/>
    </source>
</evidence>
<dbReference type="GeneID" id="88097463"/>
<dbReference type="RefSeq" id="WP_039393876.1">
    <property type="nucleotide sequence ID" value="NZ_CABPRX010000009.1"/>
</dbReference>
<keyword evidence="2" id="KW-1185">Reference proteome</keyword>
<dbReference type="KEGG" id="pspu:NA29_03295"/>
<dbReference type="EMBL" id="LT906435">
    <property type="protein sequence ID" value="SNU90217.1"/>
    <property type="molecule type" value="Genomic_DNA"/>
</dbReference>
<protein>
    <recommendedName>
        <fullName evidence="3">Glycosyl transferase family 2</fullName>
    </recommendedName>
</protein>
<proteinExistence type="predicted"/>